<feature type="signal peptide" evidence="5">
    <location>
        <begin position="1"/>
        <end position="21"/>
    </location>
</feature>
<keyword evidence="5" id="KW-0732">Signal</keyword>
<comment type="caution">
    <text evidence="7">The sequence shown here is derived from an EMBL/GenBank/DDBJ whole genome shotgun (WGS) entry which is preliminary data.</text>
</comment>
<dbReference type="CDD" id="cd01960">
    <property type="entry name" value="nsLTP1"/>
    <property type="match status" value="1"/>
</dbReference>
<dbReference type="PRINTS" id="PR00382">
    <property type="entry name" value="LIPIDTRNSFER"/>
</dbReference>
<dbReference type="Proteomes" id="UP000222542">
    <property type="component" value="Unassembled WGS sequence"/>
</dbReference>
<evidence type="ECO:0000313" key="7">
    <source>
        <dbReference type="EMBL" id="PHT91869.1"/>
    </source>
</evidence>
<dbReference type="SUPFAM" id="SSF47699">
    <property type="entry name" value="Bifunctional inhibitor/lipid-transfer protein/seed storage 2S albumin"/>
    <property type="match status" value="1"/>
</dbReference>
<evidence type="ECO:0000256" key="5">
    <source>
        <dbReference type="SAM" id="SignalP"/>
    </source>
</evidence>
<dbReference type="AlphaFoldDB" id="A0A2G3AC90"/>
<protein>
    <recommendedName>
        <fullName evidence="4">Non-specific lipid-transfer protein</fullName>
    </recommendedName>
</protein>
<dbReference type="OMA" id="RQVACEC"/>
<dbReference type="GO" id="GO:0008289">
    <property type="term" value="F:lipid binding"/>
    <property type="evidence" value="ECO:0007669"/>
    <property type="project" value="UniProtKB-KW"/>
</dbReference>
<organism evidence="7 8">
    <name type="scientific">Capsicum annuum</name>
    <name type="common">Capsicum pepper</name>
    <dbReference type="NCBI Taxonomy" id="4072"/>
    <lineage>
        <taxon>Eukaryota</taxon>
        <taxon>Viridiplantae</taxon>
        <taxon>Streptophyta</taxon>
        <taxon>Embryophyta</taxon>
        <taxon>Tracheophyta</taxon>
        <taxon>Spermatophyta</taxon>
        <taxon>Magnoliopsida</taxon>
        <taxon>eudicotyledons</taxon>
        <taxon>Gunneridae</taxon>
        <taxon>Pentapetalae</taxon>
        <taxon>asterids</taxon>
        <taxon>lamiids</taxon>
        <taxon>Solanales</taxon>
        <taxon>Solanaceae</taxon>
        <taxon>Solanoideae</taxon>
        <taxon>Capsiceae</taxon>
        <taxon>Capsicum</taxon>
    </lineage>
</organism>
<evidence type="ECO:0000256" key="4">
    <source>
        <dbReference type="RuleBase" id="RU000628"/>
    </source>
</evidence>
<dbReference type="SMR" id="A0A2G3AC90"/>
<dbReference type="InterPro" id="IPR000528">
    <property type="entry name" value="Plant_nsLTP"/>
</dbReference>
<evidence type="ECO:0000259" key="6">
    <source>
        <dbReference type="SMART" id="SM00499"/>
    </source>
</evidence>
<accession>A0A2G3AC90</accession>
<dbReference type="Gramene" id="PHT91869">
    <property type="protein sequence ID" value="PHT91869"/>
    <property type="gene ID" value="T459_06982"/>
</dbReference>
<evidence type="ECO:0000313" key="8">
    <source>
        <dbReference type="Proteomes" id="UP000222542"/>
    </source>
</evidence>
<gene>
    <name evidence="7" type="ORF">T459_06982</name>
</gene>
<dbReference type="EMBL" id="AYRZ02000002">
    <property type="protein sequence ID" value="PHT91869.1"/>
    <property type="molecule type" value="Genomic_DNA"/>
</dbReference>
<comment type="function">
    <text evidence="4">Plant non-specific lipid-transfer proteins transfer phospholipids as well as galactolipids across membranes. May play a role in wax or cutin deposition in the cell walls of expanding epidermal cells and certain secretory tissues.</text>
</comment>
<dbReference type="InterPro" id="IPR036312">
    <property type="entry name" value="Bifun_inhib/LTP/seed_sf"/>
</dbReference>
<name>A0A2G3AC90_CAPAN</name>
<keyword evidence="8" id="KW-1185">Reference proteome</keyword>
<keyword evidence="3 4" id="KW-0446">Lipid-binding</keyword>
<keyword evidence="2 4" id="KW-0813">Transport</keyword>
<feature type="domain" description="Bifunctional inhibitor/plant lipid transfer protein/seed storage helical" evidence="6">
    <location>
        <begin position="24"/>
        <end position="108"/>
    </location>
</feature>
<dbReference type="Gene3D" id="1.10.110.10">
    <property type="entry name" value="Plant lipid-transfer and hydrophobic proteins"/>
    <property type="match status" value="1"/>
</dbReference>
<feature type="chain" id="PRO_5013753942" description="Non-specific lipid-transfer protein" evidence="5">
    <location>
        <begin position="22"/>
        <end position="120"/>
    </location>
</feature>
<proteinExistence type="inferred from homology"/>
<dbReference type="SMART" id="SM00499">
    <property type="entry name" value="AAI"/>
    <property type="match status" value="1"/>
</dbReference>
<dbReference type="STRING" id="4072.A0A2G3AC90"/>
<evidence type="ECO:0000256" key="2">
    <source>
        <dbReference type="ARBA" id="ARBA00022448"/>
    </source>
</evidence>
<reference evidence="7 8" key="1">
    <citation type="journal article" date="2014" name="Nat. Genet.">
        <title>Genome sequence of the hot pepper provides insights into the evolution of pungency in Capsicum species.</title>
        <authorList>
            <person name="Kim S."/>
            <person name="Park M."/>
            <person name="Yeom S.I."/>
            <person name="Kim Y.M."/>
            <person name="Lee J.M."/>
            <person name="Lee H.A."/>
            <person name="Seo E."/>
            <person name="Choi J."/>
            <person name="Cheong K."/>
            <person name="Kim K.T."/>
            <person name="Jung K."/>
            <person name="Lee G.W."/>
            <person name="Oh S.K."/>
            <person name="Bae C."/>
            <person name="Kim S.B."/>
            <person name="Lee H.Y."/>
            <person name="Kim S.Y."/>
            <person name="Kim M.S."/>
            <person name="Kang B.C."/>
            <person name="Jo Y.D."/>
            <person name="Yang H.B."/>
            <person name="Jeong H.J."/>
            <person name="Kang W.H."/>
            <person name="Kwon J.K."/>
            <person name="Shin C."/>
            <person name="Lim J.Y."/>
            <person name="Park J.H."/>
            <person name="Huh J.H."/>
            <person name="Kim J.S."/>
            <person name="Kim B.D."/>
            <person name="Cohen O."/>
            <person name="Paran I."/>
            <person name="Suh M.C."/>
            <person name="Lee S.B."/>
            <person name="Kim Y.K."/>
            <person name="Shin Y."/>
            <person name="Noh S.J."/>
            <person name="Park J."/>
            <person name="Seo Y.S."/>
            <person name="Kwon S.Y."/>
            <person name="Kim H.A."/>
            <person name="Park J.M."/>
            <person name="Kim H.J."/>
            <person name="Choi S.B."/>
            <person name="Bosland P.W."/>
            <person name="Reeves G."/>
            <person name="Jo S.H."/>
            <person name="Lee B.W."/>
            <person name="Cho H.T."/>
            <person name="Choi H.S."/>
            <person name="Lee M.S."/>
            <person name="Yu Y."/>
            <person name="Do Choi Y."/>
            <person name="Park B.S."/>
            <person name="van Deynze A."/>
            <person name="Ashrafi H."/>
            <person name="Hill T."/>
            <person name="Kim W.T."/>
            <person name="Pai H.S."/>
            <person name="Ahn H.K."/>
            <person name="Yeam I."/>
            <person name="Giovannoni J.J."/>
            <person name="Rose J.K."/>
            <person name="Sorensen I."/>
            <person name="Lee S.J."/>
            <person name="Kim R.W."/>
            <person name="Choi I.Y."/>
            <person name="Choi B.S."/>
            <person name="Lim J.S."/>
            <person name="Lee Y.H."/>
            <person name="Choi D."/>
        </authorList>
    </citation>
    <scope>NUCLEOTIDE SEQUENCE [LARGE SCALE GENOMIC DNA]</scope>
    <source>
        <strain evidence="8">cv. CM334</strain>
    </source>
</reference>
<dbReference type="PANTHER" id="PTHR33076">
    <property type="entry name" value="NON-SPECIFIC LIPID-TRANSFER PROTEIN 2-RELATED"/>
    <property type="match status" value="1"/>
</dbReference>
<dbReference type="Pfam" id="PF00234">
    <property type="entry name" value="Tryp_alpha_amyl"/>
    <property type="match status" value="1"/>
</dbReference>
<comment type="similarity">
    <text evidence="1 4">Belongs to the plant LTP family.</text>
</comment>
<evidence type="ECO:0000256" key="1">
    <source>
        <dbReference type="ARBA" id="ARBA00009748"/>
    </source>
</evidence>
<dbReference type="GO" id="GO:0006869">
    <property type="term" value="P:lipid transport"/>
    <property type="evidence" value="ECO:0007669"/>
    <property type="project" value="InterPro"/>
</dbReference>
<reference evidence="7 8" key="2">
    <citation type="journal article" date="2017" name="Genome Biol.">
        <title>New reference genome sequences of hot pepper reveal the massive evolution of plant disease-resistance genes by retroduplication.</title>
        <authorList>
            <person name="Kim S."/>
            <person name="Park J."/>
            <person name="Yeom S.I."/>
            <person name="Kim Y.M."/>
            <person name="Seo E."/>
            <person name="Kim K.T."/>
            <person name="Kim M.S."/>
            <person name="Lee J.M."/>
            <person name="Cheong K."/>
            <person name="Shin H.S."/>
            <person name="Kim S.B."/>
            <person name="Han K."/>
            <person name="Lee J."/>
            <person name="Park M."/>
            <person name="Lee H.A."/>
            <person name="Lee H.Y."/>
            <person name="Lee Y."/>
            <person name="Oh S."/>
            <person name="Lee J.H."/>
            <person name="Choi E."/>
            <person name="Choi E."/>
            <person name="Lee S.E."/>
            <person name="Jeon J."/>
            <person name="Kim H."/>
            <person name="Choi G."/>
            <person name="Song H."/>
            <person name="Lee J."/>
            <person name="Lee S.C."/>
            <person name="Kwon J.K."/>
            <person name="Lee H.Y."/>
            <person name="Koo N."/>
            <person name="Hong Y."/>
            <person name="Kim R.W."/>
            <person name="Kang W.H."/>
            <person name="Huh J.H."/>
            <person name="Kang B.C."/>
            <person name="Yang T.J."/>
            <person name="Lee Y.H."/>
            <person name="Bennetzen J.L."/>
            <person name="Choi D."/>
        </authorList>
    </citation>
    <scope>NUCLEOTIDE SEQUENCE [LARGE SCALE GENOMIC DNA]</scope>
    <source>
        <strain evidence="8">cv. CM334</strain>
    </source>
</reference>
<evidence type="ECO:0000256" key="3">
    <source>
        <dbReference type="ARBA" id="ARBA00023121"/>
    </source>
</evidence>
<dbReference type="InterPro" id="IPR016140">
    <property type="entry name" value="Bifunc_inhib/LTP/seed_store"/>
</dbReference>
<sequence>MKGILVALLMFLVVVVQLGEAITCGEVDLSLAPCLPYLIQGGDPPVPCCDGVKKLVQITPTQQDRQVACECVKSAAARYTNLKPDAATNLLSRCGVTTNIPISPTIDCKTYVINYTIVWI</sequence>